<name>A0A839IKM8_9GAMM</name>
<feature type="compositionally biased region" description="Acidic residues" evidence="1">
    <location>
        <begin position="36"/>
        <end position="46"/>
    </location>
</feature>
<dbReference type="RefSeq" id="WP_182807698.1">
    <property type="nucleotide sequence ID" value="NZ_JACJFM010000004.1"/>
</dbReference>
<reference evidence="2 3" key="1">
    <citation type="submission" date="2020-08" db="EMBL/GenBank/DDBJ databases">
        <title>Oceanospirillum sp. nov. isolated from marine sediment.</title>
        <authorList>
            <person name="Ji X."/>
        </authorList>
    </citation>
    <scope>NUCLEOTIDE SEQUENCE [LARGE SCALE GENOMIC DNA]</scope>
    <source>
        <strain evidence="2 3">D5</strain>
    </source>
</reference>
<dbReference type="Proteomes" id="UP000565262">
    <property type="component" value="Unassembled WGS sequence"/>
</dbReference>
<keyword evidence="3" id="KW-1185">Reference proteome</keyword>
<protein>
    <submittedName>
        <fullName evidence="2">Uncharacterized protein</fullName>
    </submittedName>
</protein>
<evidence type="ECO:0000256" key="1">
    <source>
        <dbReference type="SAM" id="MobiDB-lite"/>
    </source>
</evidence>
<feature type="region of interest" description="Disordered" evidence="1">
    <location>
        <begin position="149"/>
        <end position="172"/>
    </location>
</feature>
<feature type="compositionally biased region" description="Low complexity" evidence="1">
    <location>
        <begin position="152"/>
        <end position="166"/>
    </location>
</feature>
<gene>
    <name evidence="2" type="ORF">H4O21_04705</name>
</gene>
<feature type="region of interest" description="Disordered" evidence="1">
    <location>
        <begin position="36"/>
        <end position="62"/>
    </location>
</feature>
<sequence length="172" mass="18646">MTEQNTAPVAEEQLEITDVDTAQAKAFEAELNQLDAENDPDYDPEAAEQQAQAEKQQEEDVEAGAAIASWAGISAIEGALQTFVHHRFKFSDEDKAYAIENMGPLIAKYGDKIPLWLAKYKEEIGGLKAIAVLGKGTVVGLKTLAEEDQKAAAEQAQQQQEAGQDARANQSQ</sequence>
<evidence type="ECO:0000313" key="2">
    <source>
        <dbReference type="EMBL" id="MBB1485913.1"/>
    </source>
</evidence>
<proteinExistence type="predicted"/>
<organism evidence="2 3">
    <name type="scientific">Oceanospirillum sediminis</name>
    <dbReference type="NCBI Taxonomy" id="2760088"/>
    <lineage>
        <taxon>Bacteria</taxon>
        <taxon>Pseudomonadati</taxon>
        <taxon>Pseudomonadota</taxon>
        <taxon>Gammaproteobacteria</taxon>
        <taxon>Oceanospirillales</taxon>
        <taxon>Oceanospirillaceae</taxon>
        <taxon>Oceanospirillum</taxon>
    </lineage>
</organism>
<dbReference type="AlphaFoldDB" id="A0A839IKM8"/>
<accession>A0A839IKM8</accession>
<comment type="caution">
    <text evidence="2">The sequence shown here is derived from an EMBL/GenBank/DDBJ whole genome shotgun (WGS) entry which is preliminary data.</text>
</comment>
<evidence type="ECO:0000313" key="3">
    <source>
        <dbReference type="Proteomes" id="UP000565262"/>
    </source>
</evidence>
<dbReference type="EMBL" id="JACJFM010000004">
    <property type="protein sequence ID" value="MBB1485913.1"/>
    <property type="molecule type" value="Genomic_DNA"/>
</dbReference>